<dbReference type="Pfam" id="PF00672">
    <property type="entry name" value="HAMP"/>
    <property type="match status" value="1"/>
</dbReference>
<dbReference type="InterPro" id="IPR036097">
    <property type="entry name" value="HisK_dim/P_sf"/>
</dbReference>
<evidence type="ECO:0000256" key="3">
    <source>
        <dbReference type="ARBA" id="ARBA00012438"/>
    </source>
</evidence>
<feature type="domain" description="HAMP" evidence="16">
    <location>
        <begin position="216"/>
        <end position="269"/>
    </location>
</feature>
<accession>F0SYA8</accession>
<keyword evidence="18" id="KW-1185">Reference proteome</keyword>
<reference evidence="18" key="2">
    <citation type="submission" date="2011-02" db="EMBL/GenBank/DDBJ databases">
        <title>The complete genome of Syntrophobotulus glycolicus DSM 8271.</title>
        <authorList>
            <person name="Lucas S."/>
            <person name="Copeland A."/>
            <person name="Lapidus A."/>
            <person name="Bruce D."/>
            <person name="Goodwin L."/>
            <person name="Pitluck S."/>
            <person name="Kyrpides N."/>
            <person name="Mavromatis K."/>
            <person name="Pagani I."/>
            <person name="Ivanova N."/>
            <person name="Mikhailova N."/>
            <person name="Chertkov O."/>
            <person name="Held B."/>
            <person name="Detter J.C."/>
            <person name="Tapia R."/>
            <person name="Han C."/>
            <person name="Land M."/>
            <person name="Hauser L."/>
            <person name="Markowitz V."/>
            <person name="Cheng J.-F."/>
            <person name="Hugenholtz P."/>
            <person name="Woyke T."/>
            <person name="Wu D."/>
            <person name="Spring S."/>
            <person name="Schroeder M."/>
            <person name="Brambilla E."/>
            <person name="Klenk H.-P."/>
            <person name="Eisen J.A."/>
        </authorList>
    </citation>
    <scope>NUCLEOTIDE SEQUENCE [LARGE SCALE GENOMIC DNA]</scope>
    <source>
        <strain evidence="18">DSM 8271 / FlGlyR</strain>
    </source>
</reference>
<evidence type="ECO:0000256" key="6">
    <source>
        <dbReference type="ARBA" id="ARBA00022679"/>
    </source>
</evidence>
<name>F0SYA8_SYNGF</name>
<dbReference type="CDD" id="cd00075">
    <property type="entry name" value="HATPase"/>
    <property type="match status" value="1"/>
</dbReference>
<dbReference type="eggNOG" id="COG5000">
    <property type="taxonomic scope" value="Bacteria"/>
</dbReference>
<dbReference type="GO" id="GO:0005886">
    <property type="term" value="C:plasma membrane"/>
    <property type="evidence" value="ECO:0007669"/>
    <property type="project" value="UniProtKB-SubCell"/>
</dbReference>
<dbReference type="eggNOG" id="COG5002">
    <property type="taxonomic scope" value="Bacteria"/>
</dbReference>
<evidence type="ECO:0000313" key="18">
    <source>
        <dbReference type="Proteomes" id="UP000007488"/>
    </source>
</evidence>
<comment type="catalytic activity">
    <reaction evidence="1">
        <text>ATP + protein L-histidine = ADP + protein N-phospho-L-histidine.</text>
        <dbReference type="EC" id="2.7.13.3"/>
    </reaction>
</comment>
<dbReference type="Proteomes" id="UP000007488">
    <property type="component" value="Chromosome"/>
</dbReference>
<dbReference type="Gene3D" id="1.10.287.130">
    <property type="match status" value="1"/>
</dbReference>
<dbReference type="GO" id="GO:0005524">
    <property type="term" value="F:ATP binding"/>
    <property type="evidence" value="ECO:0007669"/>
    <property type="project" value="UniProtKB-KW"/>
</dbReference>
<dbReference type="PANTHER" id="PTHR45528:SF1">
    <property type="entry name" value="SENSOR HISTIDINE KINASE CPXA"/>
    <property type="match status" value="1"/>
</dbReference>
<keyword evidence="13 14" id="KW-0472">Membrane</keyword>
<dbReference type="PRINTS" id="PR00344">
    <property type="entry name" value="BCTRLSENSOR"/>
</dbReference>
<feature type="domain" description="Histidine kinase" evidence="15">
    <location>
        <begin position="284"/>
        <end position="499"/>
    </location>
</feature>
<gene>
    <name evidence="17" type="ordered locus">Sgly_1645</name>
</gene>
<evidence type="ECO:0000313" key="17">
    <source>
        <dbReference type="EMBL" id="ADY55943.1"/>
    </source>
</evidence>
<evidence type="ECO:0000256" key="14">
    <source>
        <dbReference type="SAM" id="Phobius"/>
    </source>
</evidence>
<evidence type="ECO:0000256" key="11">
    <source>
        <dbReference type="ARBA" id="ARBA00022989"/>
    </source>
</evidence>
<evidence type="ECO:0000256" key="5">
    <source>
        <dbReference type="ARBA" id="ARBA00022553"/>
    </source>
</evidence>
<comment type="subcellular location">
    <subcellularLocation>
        <location evidence="2">Cell membrane</location>
        <topology evidence="2">Multi-pass membrane protein</topology>
    </subcellularLocation>
</comment>
<evidence type="ECO:0000259" key="16">
    <source>
        <dbReference type="PROSITE" id="PS50885"/>
    </source>
</evidence>
<dbReference type="FunFam" id="3.30.565.10:FF:000006">
    <property type="entry name" value="Sensor histidine kinase WalK"/>
    <property type="match status" value="1"/>
</dbReference>
<dbReference type="PROSITE" id="PS50885">
    <property type="entry name" value="HAMP"/>
    <property type="match status" value="1"/>
</dbReference>
<reference evidence="17 18" key="1">
    <citation type="journal article" date="2011" name="Stand. Genomic Sci.">
        <title>Complete genome sequence of Syntrophobotulus glycolicus type strain (FlGlyR).</title>
        <authorList>
            <person name="Han C."/>
            <person name="Mwirichia R."/>
            <person name="Chertkov O."/>
            <person name="Held B."/>
            <person name="Lapidus A."/>
            <person name="Nolan M."/>
            <person name="Lucas S."/>
            <person name="Hammon N."/>
            <person name="Deshpande S."/>
            <person name="Cheng J.F."/>
            <person name="Tapia R."/>
            <person name="Goodwin L."/>
            <person name="Pitluck S."/>
            <person name="Huntemann M."/>
            <person name="Liolios K."/>
            <person name="Ivanova N."/>
            <person name="Pagani I."/>
            <person name="Mavromatis K."/>
            <person name="Ovchinikova G."/>
            <person name="Pati A."/>
            <person name="Chen A."/>
            <person name="Palaniappan K."/>
            <person name="Land M."/>
            <person name="Hauser L."/>
            <person name="Brambilla E.M."/>
            <person name="Rohde M."/>
            <person name="Spring S."/>
            <person name="Sikorski J."/>
            <person name="Goker M."/>
            <person name="Woyke T."/>
            <person name="Bristow J."/>
            <person name="Eisen J.A."/>
            <person name="Markowitz V."/>
            <person name="Hugenholtz P."/>
            <person name="Kyrpides N.C."/>
            <person name="Klenk H.P."/>
            <person name="Detter J.C."/>
        </authorList>
    </citation>
    <scope>NUCLEOTIDE SEQUENCE [LARGE SCALE GENOMIC DNA]</scope>
    <source>
        <strain evidence="18">DSM 8271 / FlGlyR</strain>
    </source>
</reference>
<dbReference type="GO" id="GO:0000155">
    <property type="term" value="F:phosphorelay sensor kinase activity"/>
    <property type="evidence" value="ECO:0007669"/>
    <property type="project" value="InterPro"/>
</dbReference>
<evidence type="ECO:0000256" key="12">
    <source>
        <dbReference type="ARBA" id="ARBA00023012"/>
    </source>
</evidence>
<dbReference type="CDD" id="cd06225">
    <property type="entry name" value="HAMP"/>
    <property type="match status" value="1"/>
</dbReference>
<dbReference type="SMART" id="SM00387">
    <property type="entry name" value="HATPase_c"/>
    <property type="match status" value="1"/>
</dbReference>
<keyword evidence="11 14" id="KW-1133">Transmembrane helix</keyword>
<evidence type="ECO:0000259" key="15">
    <source>
        <dbReference type="PROSITE" id="PS50109"/>
    </source>
</evidence>
<keyword evidence="12" id="KW-0902">Two-component regulatory system</keyword>
<feature type="transmembrane region" description="Helical" evidence="14">
    <location>
        <begin position="188"/>
        <end position="215"/>
    </location>
</feature>
<dbReference type="Gene3D" id="3.30.565.10">
    <property type="entry name" value="Histidine kinase-like ATPase, C-terminal domain"/>
    <property type="match status" value="1"/>
</dbReference>
<dbReference type="HOGENOM" id="CLU_000445_89_6_9"/>
<dbReference type="SMART" id="SM00304">
    <property type="entry name" value="HAMP"/>
    <property type="match status" value="1"/>
</dbReference>
<dbReference type="EMBL" id="CP002547">
    <property type="protein sequence ID" value="ADY55943.1"/>
    <property type="molecule type" value="Genomic_DNA"/>
</dbReference>
<keyword evidence="6" id="KW-0808">Transferase</keyword>
<evidence type="ECO:0000256" key="10">
    <source>
        <dbReference type="ARBA" id="ARBA00022840"/>
    </source>
</evidence>
<dbReference type="STRING" id="645991.Sgly_1645"/>
<sequence>MRMPKPFQRFFIIKSLRFQLLSRSLLLMAILMAIIGVFQYVIMSEFIYQNKAVSIQEQMKAISPGVWDNLILNAKDSGQIIGDNKNNNFPMKPDRLPYFMTPDSTVAFVDAEGNYYVISNSTADGRTPPQLDLTTYENSSQFKYGRAYQIVNGGTNSEELVVLHPVFERGQRIGTVQVSMGTAPLKEILYHILIAFLSLSLLALIAGILAFIPVLRKTLVPLSKMAETVEQINSGNLAERFPVEQGQIEIDQLAGSFNRMLERLELSFKAEQEAKEQMRRFVADASHELRTPLTSIHGFLEVLLRGAVNQPDKLEKSLKSMLTESERMKKLIQDLLQLAKLDRTPQIELKEGRLDNLIKEMEPQLKMLAGLRKVTINLGSALRCRFDEDKIKQVILNLFQNAVQHTEAEEGRIELSLKDTANGVEIEVKDNGPGIAAKHLPYLFDRFYRCDSSRTRKHGGSGLGLSITRSIVELHGGTIKVATVEGKGTAFQVGLPLNKHSQ</sequence>
<dbReference type="PANTHER" id="PTHR45528">
    <property type="entry name" value="SENSOR HISTIDINE KINASE CPXA"/>
    <property type="match status" value="1"/>
</dbReference>
<dbReference type="InterPro" id="IPR003661">
    <property type="entry name" value="HisK_dim/P_dom"/>
</dbReference>
<dbReference type="CDD" id="cd00082">
    <property type="entry name" value="HisKA"/>
    <property type="match status" value="1"/>
</dbReference>
<dbReference type="InterPro" id="IPR003660">
    <property type="entry name" value="HAMP_dom"/>
</dbReference>
<dbReference type="InterPro" id="IPR003594">
    <property type="entry name" value="HATPase_dom"/>
</dbReference>
<dbReference type="RefSeq" id="WP_013624811.1">
    <property type="nucleotide sequence ID" value="NC_015172.1"/>
</dbReference>
<organism evidence="17 18">
    <name type="scientific">Syntrophobotulus glycolicus (strain DSM 8271 / FlGlyR)</name>
    <dbReference type="NCBI Taxonomy" id="645991"/>
    <lineage>
        <taxon>Bacteria</taxon>
        <taxon>Bacillati</taxon>
        <taxon>Bacillota</taxon>
        <taxon>Clostridia</taxon>
        <taxon>Eubacteriales</taxon>
        <taxon>Desulfitobacteriaceae</taxon>
        <taxon>Syntrophobotulus</taxon>
    </lineage>
</organism>
<evidence type="ECO:0000256" key="1">
    <source>
        <dbReference type="ARBA" id="ARBA00000085"/>
    </source>
</evidence>
<dbReference type="InterPro" id="IPR036890">
    <property type="entry name" value="HATPase_C_sf"/>
</dbReference>
<evidence type="ECO:0000256" key="8">
    <source>
        <dbReference type="ARBA" id="ARBA00022741"/>
    </source>
</evidence>
<dbReference type="Pfam" id="PF02518">
    <property type="entry name" value="HATPase_c"/>
    <property type="match status" value="1"/>
</dbReference>
<dbReference type="SMART" id="SM00388">
    <property type="entry name" value="HisKA"/>
    <property type="match status" value="1"/>
</dbReference>
<evidence type="ECO:0000256" key="2">
    <source>
        <dbReference type="ARBA" id="ARBA00004651"/>
    </source>
</evidence>
<feature type="transmembrane region" description="Helical" evidence="14">
    <location>
        <begin position="20"/>
        <end position="42"/>
    </location>
</feature>
<dbReference type="FunFam" id="1.10.287.130:FF:000001">
    <property type="entry name" value="Two-component sensor histidine kinase"/>
    <property type="match status" value="1"/>
</dbReference>
<keyword evidence="9 17" id="KW-0418">Kinase</keyword>
<evidence type="ECO:0000256" key="13">
    <source>
        <dbReference type="ARBA" id="ARBA00023136"/>
    </source>
</evidence>
<dbReference type="InterPro" id="IPR004358">
    <property type="entry name" value="Sig_transdc_His_kin-like_C"/>
</dbReference>
<dbReference type="KEGG" id="sgy:Sgly_1645"/>
<evidence type="ECO:0000256" key="7">
    <source>
        <dbReference type="ARBA" id="ARBA00022692"/>
    </source>
</evidence>
<keyword evidence="10" id="KW-0067">ATP-binding</keyword>
<keyword evidence="4" id="KW-1003">Cell membrane</keyword>
<keyword evidence="7 14" id="KW-0812">Transmembrane</keyword>
<dbReference type="SUPFAM" id="SSF158472">
    <property type="entry name" value="HAMP domain-like"/>
    <property type="match status" value="1"/>
</dbReference>
<dbReference type="Gene3D" id="6.10.340.10">
    <property type="match status" value="1"/>
</dbReference>
<keyword evidence="8" id="KW-0547">Nucleotide-binding</keyword>
<dbReference type="SUPFAM" id="SSF47384">
    <property type="entry name" value="Homodimeric domain of signal transducing histidine kinase"/>
    <property type="match status" value="1"/>
</dbReference>
<dbReference type="InterPro" id="IPR050398">
    <property type="entry name" value="HssS/ArlS-like"/>
</dbReference>
<dbReference type="InterPro" id="IPR005467">
    <property type="entry name" value="His_kinase_dom"/>
</dbReference>
<dbReference type="EC" id="2.7.13.3" evidence="3"/>
<evidence type="ECO:0000256" key="9">
    <source>
        <dbReference type="ARBA" id="ARBA00022777"/>
    </source>
</evidence>
<proteinExistence type="predicted"/>
<dbReference type="PROSITE" id="PS50109">
    <property type="entry name" value="HIS_KIN"/>
    <property type="match status" value="1"/>
</dbReference>
<protein>
    <recommendedName>
        <fullName evidence="3">histidine kinase</fullName>
        <ecNumber evidence="3">2.7.13.3</ecNumber>
    </recommendedName>
</protein>
<dbReference type="SUPFAM" id="SSF55874">
    <property type="entry name" value="ATPase domain of HSP90 chaperone/DNA topoisomerase II/histidine kinase"/>
    <property type="match status" value="1"/>
</dbReference>
<dbReference type="Pfam" id="PF00512">
    <property type="entry name" value="HisKA"/>
    <property type="match status" value="1"/>
</dbReference>
<evidence type="ECO:0000256" key="4">
    <source>
        <dbReference type="ARBA" id="ARBA00022475"/>
    </source>
</evidence>
<keyword evidence="5" id="KW-0597">Phosphoprotein</keyword>
<dbReference type="AlphaFoldDB" id="F0SYA8"/>